<comment type="similarity">
    <text evidence="2 11">Belongs to the shikimate kinase family.</text>
</comment>
<dbReference type="GO" id="GO:0000287">
    <property type="term" value="F:magnesium ion binding"/>
    <property type="evidence" value="ECO:0007669"/>
    <property type="project" value="UniProtKB-UniRule"/>
</dbReference>
<evidence type="ECO:0000256" key="2">
    <source>
        <dbReference type="ARBA" id="ARBA00006997"/>
    </source>
</evidence>
<feature type="binding site" evidence="11">
    <location>
        <position position="125"/>
    </location>
    <ligand>
        <name>ATP</name>
        <dbReference type="ChEBI" id="CHEBI:30616"/>
    </ligand>
</feature>
<dbReference type="HAMAP" id="MF_00109">
    <property type="entry name" value="Shikimate_kinase"/>
    <property type="match status" value="1"/>
</dbReference>
<proteinExistence type="inferred from homology"/>
<keyword evidence="6 11" id="KW-0547">Nucleotide-binding</keyword>
<comment type="pathway">
    <text evidence="1 11">Metabolic intermediate biosynthesis; chorismate biosynthesis; chorismate from D-erythrose 4-phosphate and phosphoenolpyruvate: step 5/7.</text>
</comment>
<dbReference type="UniPathway" id="UPA00053">
    <property type="reaction ID" value="UER00088"/>
</dbReference>
<dbReference type="InterPro" id="IPR000623">
    <property type="entry name" value="Shikimate_kinase/TSH1"/>
</dbReference>
<evidence type="ECO:0000256" key="6">
    <source>
        <dbReference type="ARBA" id="ARBA00022741"/>
    </source>
</evidence>
<keyword evidence="11" id="KW-0963">Cytoplasm</keyword>
<gene>
    <name evidence="11" type="primary">aroK</name>
    <name evidence="12" type="ORF">EV210_11738</name>
</gene>
<keyword evidence="5 11" id="KW-0808">Transferase</keyword>
<dbReference type="CDD" id="cd00464">
    <property type="entry name" value="SK"/>
    <property type="match status" value="1"/>
</dbReference>
<keyword evidence="13" id="KW-1185">Reference proteome</keyword>
<feature type="binding site" evidence="11">
    <location>
        <position position="64"/>
    </location>
    <ligand>
        <name>substrate</name>
    </ligand>
</feature>
<dbReference type="PANTHER" id="PTHR21087:SF16">
    <property type="entry name" value="SHIKIMATE KINASE 1, CHLOROPLASTIC"/>
    <property type="match status" value="1"/>
</dbReference>
<dbReference type="Gene3D" id="3.40.50.300">
    <property type="entry name" value="P-loop containing nucleotide triphosphate hydrolases"/>
    <property type="match status" value="1"/>
</dbReference>
<feature type="binding site" evidence="11">
    <location>
        <position position="22"/>
    </location>
    <ligand>
        <name>Mg(2+)</name>
        <dbReference type="ChEBI" id="CHEBI:18420"/>
    </ligand>
</feature>
<comment type="caution">
    <text evidence="12">The sequence shown here is derived from an EMBL/GenBank/DDBJ whole genome shotgun (WGS) entry which is preliminary data.</text>
</comment>
<comment type="caution">
    <text evidence="11">Lacks conserved residue(s) required for the propagation of feature annotation.</text>
</comment>
<keyword evidence="11" id="KW-0460">Magnesium</keyword>
<evidence type="ECO:0000256" key="11">
    <source>
        <dbReference type="HAMAP-Rule" id="MF_00109"/>
    </source>
</evidence>
<evidence type="ECO:0000313" key="12">
    <source>
        <dbReference type="EMBL" id="TCL33580.1"/>
    </source>
</evidence>
<dbReference type="PROSITE" id="PS01128">
    <property type="entry name" value="SHIKIMATE_KINASE"/>
    <property type="match status" value="1"/>
</dbReference>
<dbReference type="GO" id="GO:0004765">
    <property type="term" value="F:shikimate kinase activity"/>
    <property type="evidence" value="ECO:0007669"/>
    <property type="project" value="UniProtKB-UniRule"/>
</dbReference>
<dbReference type="RefSeq" id="WP_132083071.1">
    <property type="nucleotide sequence ID" value="NZ_SLUI01000017.1"/>
</dbReference>
<dbReference type="InterPro" id="IPR031322">
    <property type="entry name" value="Shikimate/glucono_kinase"/>
</dbReference>
<sequence length="186" mass="20732">MAGSHRQKNNIVLIGFMGTGKTTVGRLLAQRTGRTFVDLDEEIERSVGLPVSTIFAQYGEAFFRDQERQIIRQLSDRNDRVIATGGGAVLCEENVSNLRQCGLVIALQCQPDIIAKRIAGDPDVRPLVKQENSLQIITGLLQERRSRYEVANFTIDTSWITASEVVSKLENLITIWQDSVLVTESI</sequence>
<dbReference type="Pfam" id="PF01202">
    <property type="entry name" value="SKI"/>
    <property type="match status" value="1"/>
</dbReference>
<feature type="binding site" evidence="11">
    <location>
        <position position="40"/>
    </location>
    <ligand>
        <name>substrate</name>
    </ligand>
</feature>
<dbReference type="PANTHER" id="PTHR21087">
    <property type="entry name" value="SHIKIMATE KINASE"/>
    <property type="match status" value="1"/>
</dbReference>
<comment type="subunit">
    <text evidence="11">Monomer.</text>
</comment>
<comment type="cofactor">
    <cofactor evidence="11">
        <name>Mg(2+)</name>
        <dbReference type="ChEBI" id="CHEBI:18420"/>
    </cofactor>
    <text evidence="11">Binds 1 Mg(2+) ion per subunit.</text>
</comment>
<comment type="function">
    <text evidence="11">Catalyzes the specific phosphorylation of the 3-hydroxyl group of shikimic acid using ATP as a cosubstrate.</text>
</comment>
<dbReference type="GO" id="GO:0008652">
    <property type="term" value="P:amino acid biosynthetic process"/>
    <property type="evidence" value="ECO:0007669"/>
    <property type="project" value="UniProtKB-KW"/>
</dbReference>
<feature type="binding site" evidence="11">
    <location>
        <position position="86"/>
    </location>
    <ligand>
        <name>substrate</name>
    </ligand>
</feature>
<evidence type="ECO:0000256" key="4">
    <source>
        <dbReference type="ARBA" id="ARBA00022605"/>
    </source>
</evidence>
<feature type="binding site" evidence="11">
    <location>
        <position position="144"/>
    </location>
    <ligand>
        <name>substrate</name>
    </ligand>
</feature>
<keyword evidence="11" id="KW-0479">Metal-binding</keyword>
<keyword evidence="9 11" id="KW-0057">Aromatic amino acid biosynthesis</keyword>
<evidence type="ECO:0000313" key="13">
    <source>
        <dbReference type="Proteomes" id="UP000295063"/>
    </source>
</evidence>
<keyword evidence="7 11" id="KW-0418">Kinase</keyword>
<comment type="subcellular location">
    <subcellularLocation>
        <location evidence="11">Cytoplasm</location>
    </subcellularLocation>
</comment>
<reference evidence="12 13" key="1">
    <citation type="submission" date="2019-03" db="EMBL/GenBank/DDBJ databases">
        <title>Genomic Encyclopedia of Type Strains, Phase IV (KMG-IV): sequencing the most valuable type-strain genomes for metagenomic binning, comparative biology and taxonomic classification.</title>
        <authorList>
            <person name="Goeker M."/>
        </authorList>
    </citation>
    <scope>NUCLEOTIDE SEQUENCE [LARGE SCALE GENOMIC DNA]</scope>
    <source>
        <strain evidence="12 13">DSM 15969</strain>
    </source>
</reference>
<protein>
    <recommendedName>
        <fullName evidence="3 11">Shikimate kinase</fullName>
        <shortName evidence="11">SK</shortName>
        <ecNumber evidence="3 11">2.7.1.71</ecNumber>
    </recommendedName>
</protein>
<dbReference type="InterPro" id="IPR027417">
    <property type="entry name" value="P-loop_NTPase"/>
</dbReference>
<evidence type="ECO:0000256" key="10">
    <source>
        <dbReference type="ARBA" id="ARBA00048567"/>
    </source>
</evidence>
<feature type="binding site" evidence="11">
    <location>
        <begin position="18"/>
        <end position="23"/>
    </location>
    <ligand>
        <name>ATP</name>
        <dbReference type="ChEBI" id="CHEBI:30616"/>
    </ligand>
</feature>
<dbReference type="GO" id="GO:0009423">
    <property type="term" value="P:chorismate biosynthetic process"/>
    <property type="evidence" value="ECO:0007669"/>
    <property type="project" value="UniProtKB-UniRule"/>
</dbReference>
<dbReference type="OrthoDB" id="9800332at2"/>
<dbReference type="InterPro" id="IPR023000">
    <property type="entry name" value="Shikimate_kinase_CS"/>
</dbReference>
<evidence type="ECO:0000256" key="8">
    <source>
        <dbReference type="ARBA" id="ARBA00022840"/>
    </source>
</evidence>
<dbReference type="GO" id="GO:0005829">
    <property type="term" value="C:cytosol"/>
    <property type="evidence" value="ECO:0007669"/>
    <property type="project" value="TreeGrafter"/>
</dbReference>
<dbReference type="SUPFAM" id="SSF52540">
    <property type="entry name" value="P-loop containing nucleoside triphosphate hydrolases"/>
    <property type="match status" value="1"/>
</dbReference>
<dbReference type="EC" id="2.7.1.71" evidence="3 11"/>
<evidence type="ECO:0000256" key="5">
    <source>
        <dbReference type="ARBA" id="ARBA00022679"/>
    </source>
</evidence>
<name>A0A4R1PQ18_9FIRM</name>
<evidence type="ECO:0000256" key="1">
    <source>
        <dbReference type="ARBA" id="ARBA00004842"/>
    </source>
</evidence>
<dbReference type="PRINTS" id="PR01100">
    <property type="entry name" value="SHIKIMTKNASE"/>
</dbReference>
<accession>A0A4R1PQ18</accession>
<dbReference type="EMBL" id="SLUI01000017">
    <property type="protein sequence ID" value="TCL33580.1"/>
    <property type="molecule type" value="Genomic_DNA"/>
</dbReference>
<dbReference type="GO" id="GO:0009073">
    <property type="term" value="P:aromatic amino acid family biosynthetic process"/>
    <property type="evidence" value="ECO:0007669"/>
    <property type="project" value="UniProtKB-KW"/>
</dbReference>
<keyword evidence="8 11" id="KW-0067">ATP-binding</keyword>
<dbReference type="AlphaFoldDB" id="A0A4R1PQ18"/>
<organism evidence="12 13">
    <name type="scientific">Anaerospora hongkongensis</name>
    <dbReference type="NCBI Taxonomy" id="244830"/>
    <lineage>
        <taxon>Bacteria</taxon>
        <taxon>Bacillati</taxon>
        <taxon>Bacillota</taxon>
        <taxon>Negativicutes</taxon>
        <taxon>Selenomonadales</taxon>
        <taxon>Sporomusaceae</taxon>
        <taxon>Anaerospora</taxon>
    </lineage>
</organism>
<evidence type="ECO:0000256" key="3">
    <source>
        <dbReference type="ARBA" id="ARBA00012154"/>
    </source>
</evidence>
<dbReference type="Proteomes" id="UP000295063">
    <property type="component" value="Unassembled WGS sequence"/>
</dbReference>
<dbReference type="GO" id="GO:0005524">
    <property type="term" value="F:ATP binding"/>
    <property type="evidence" value="ECO:0007669"/>
    <property type="project" value="UniProtKB-UniRule"/>
</dbReference>
<evidence type="ECO:0000256" key="9">
    <source>
        <dbReference type="ARBA" id="ARBA00023141"/>
    </source>
</evidence>
<evidence type="ECO:0000256" key="7">
    <source>
        <dbReference type="ARBA" id="ARBA00022777"/>
    </source>
</evidence>
<keyword evidence="4 11" id="KW-0028">Amino-acid biosynthesis</keyword>
<comment type="catalytic activity">
    <reaction evidence="10 11">
        <text>shikimate + ATP = 3-phosphoshikimate + ADP + H(+)</text>
        <dbReference type="Rhea" id="RHEA:13121"/>
        <dbReference type="ChEBI" id="CHEBI:15378"/>
        <dbReference type="ChEBI" id="CHEBI:30616"/>
        <dbReference type="ChEBI" id="CHEBI:36208"/>
        <dbReference type="ChEBI" id="CHEBI:145989"/>
        <dbReference type="ChEBI" id="CHEBI:456216"/>
        <dbReference type="EC" id="2.7.1.71"/>
    </reaction>
</comment>